<gene>
    <name evidence="2" type="ORF">GRI58_11965</name>
</gene>
<protein>
    <submittedName>
        <fullName evidence="2">Uncharacterized protein</fullName>
    </submittedName>
</protein>
<organism evidence="2 3">
    <name type="scientific">Qipengyuania algicida</name>
    <dbReference type="NCBI Taxonomy" id="1836209"/>
    <lineage>
        <taxon>Bacteria</taxon>
        <taxon>Pseudomonadati</taxon>
        <taxon>Pseudomonadota</taxon>
        <taxon>Alphaproteobacteria</taxon>
        <taxon>Sphingomonadales</taxon>
        <taxon>Erythrobacteraceae</taxon>
        <taxon>Qipengyuania</taxon>
    </lineage>
</organism>
<proteinExistence type="predicted"/>
<name>A0A845AL02_9SPHN</name>
<comment type="caution">
    <text evidence="2">The sequence shown here is derived from an EMBL/GenBank/DDBJ whole genome shotgun (WGS) entry which is preliminary data.</text>
</comment>
<evidence type="ECO:0000313" key="2">
    <source>
        <dbReference type="EMBL" id="MXP29535.1"/>
    </source>
</evidence>
<keyword evidence="1" id="KW-0472">Membrane</keyword>
<sequence length="54" mass="5434">MAVLRDNGTGKPSARSRSLRIAVVGTILAVAACFGVAISLAGVPAAAEQAQQIR</sequence>
<dbReference type="AlphaFoldDB" id="A0A845AL02"/>
<dbReference type="RefSeq" id="WP_160753836.1">
    <property type="nucleotide sequence ID" value="NZ_WTYA01000009.1"/>
</dbReference>
<dbReference type="Proteomes" id="UP000439780">
    <property type="component" value="Unassembled WGS sequence"/>
</dbReference>
<keyword evidence="1" id="KW-1133">Transmembrane helix</keyword>
<reference evidence="2 3" key="1">
    <citation type="submission" date="2019-12" db="EMBL/GenBank/DDBJ databases">
        <title>Genomic-based taxomic classification of the family Erythrobacteraceae.</title>
        <authorList>
            <person name="Xu L."/>
        </authorList>
    </citation>
    <scope>NUCLEOTIDE SEQUENCE [LARGE SCALE GENOMIC DNA]</scope>
    <source>
        <strain evidence="2 3">KEMB 9005-328</strain>
    </source>
</reference>
<evidence type="ECO:0000256" key="1">
    <source>
        <dbReference type="SAM" id="Phobius"/>
    </source>
</evidence>
<evidence type="ECO:0000313" key="3">
    <source>
        <dbReference type="Proteomes" id="UP000439780"/>
    </source>
</evidence>
<keyword evidence="3" id="KW-1185">Reference proteome</keyword>
<feature type="transmembrane region" description="Helical" evidence="1">
    <location>
        <begin position="21"/>
        <end position="47"/>
    </location>
</feature>
<keyword evidence="1" id="KW-0812">Transmembrane</keyword>
<dbReference type="PROSITE" id="PS51257">
    <property type="entry name" value="PROKAR_LIPOPROTEIN"/>
    <property type="match status" value="1"/>
</dbReference>
<accession>A0A845AL02</accession>
<dbReference type="EMBL" id="WTYA01000009">
    <property type="protein sequence ID" value="MXP29535.1"/>
    <property type="molecule type" value="Genomic_DNA"/>
</dbReference>